<dbReference type="GO" id="GO:0006281">
    <property type="term" value="P:DNA repair"/>
    <property type="evidence" value="ECO:0007669"/>
    <property type="project" value="InterPro"/>
</dbReference>
<dbReference type="Proteomes" id="UP000547458">
    <property type="component" value="Unassembled WGS sequence"/>
</dbReference>
<dbReference type="InterPro" id="IPR052520">
    <property type="entry name" value="ATL_DNA_repair"/>
</dbReference>
<dbReference type="Gene3D" id="1.10.10.10">
    <property type="entry name" value="Winged helix-like DNA-binding domain superfamily/Winged helix DNA-binding domain"/>
    <property type="match status" value="1"/>
</dbReference>
<dbReference type="AlphaFoldDB" id="A0A846RMY8"/>
<dbReference type="GO" id="GO:0003824">
    <property type="term" value="F:catalytic activity"/>
    <property type="evidence" value="ECO:0007669"/>
    <property type="project" value="InterPro"/>
</dbReference>
<keyword evidence="1" id="KW-0227">DNA damage</keyword>
<gene>
    <name evidence="3" type="ORF">BJ994_002056</name>
</gene>
<dbReference type="SUPFAM" id="SSF46767">
    <property type="entry name" value="Methylated DNA-protein cysteine methyltransferase, C-terminal domain"/>
    <property type="match status" value="1"/>
</dbReference>
<dbReference type="RefSeq" id="WP_167993862.1">
    <property type="nucleotide sequence ID" value="NZ_JAATJL010000001.1"/>
</dbReference>
<evidence type="ECO:0000259" key="2">
    <source>
        <dbReference type="Pfam" id="PF01035"/>
    </source>
</evidence>
<accession>A0A846RMY8</accession>
<name>A0A846RMY8_9MICC</name>
<dbReference type="InterPro" id="IPR036388">
    <property type="entry name" value="WH-like_DNA-bd_sf"/>
</dbReference>
<evidence type="ECO:0000313" key="3">
    <source>
        <dbReference type="EMBL" id="NJC22980.1"/>
    </source>
</evidence>
<dbReference type="InterPro" id="IPR036217">
    <property type="entry name" value="MethylDNA_cys_MeTrfase_DNAb"/>
</dbReference>
<evidence type="ECO:0000256" key="1">
    <source>
        <dbReference type="ARBA" id="ARBA00022763"/>
    </source>
</evidence>
<sequence length="148" mass="16269">MAGLMRERSDDYAEAVLDIVRLIPPGKVLTYGDIAEILEQGGPRQVGAVMALGSEVPWWRVIRAGGKPPHGLEAAAVEHYRQESTPLRHPRAGGAATHGLGYLVDMKTARWNPEPVDQEQLQGIRKRLARRLRGSGEELSEPDDAMNL</sequence>
<organism evidence="3 4">
    <name type="scientific">Arthrobacter pigmenti</name>
    <dbReference type="NCBI Taxonomy" id="271432"/>
    <lineage>
        <taxon>Bacteria</taxon>
        <taxon>Bacillati</taxon>
        <taxon>Actinomycetota</taxon>
        <taxon>Actinomycetes</taxon>
        <taxon>Micrococcales</taxon>
        <taxon>Micrococcaceae</taxon>
        <taxon>Arthrobacter</taxon>
    </lineage>
</organism>
<protein>
    <submittedName>
        <fullName evidence="3">Alkylated DNA nucleotide flippase Atl1</fullName>
    </submittedName>
</protein>
<comment type="caution">
    <text evidence="3">The sequence shown here is derived from an EMBL/GenBank/DDBJ whole genome shotgun (WGS) entry which is preliminary data.</text>
</comment>
<dbReference type="InterPro" id="IPR014048">
    <property type="entry name" value="MethylDNA_cys_MeTrfase_DNA-bd"/>
</dbReference>
<evidence type="ECO:0000313" key="4">
    <source>
        <dbReference type="Proteomes" id="UP000547458"/>
    </source>
</evidence>
<dbReference type="Pfam" id="PF01035">
    <property type="entry name" value="DNA_binding_1"/>
    <property type="match status" value="1"/>
</dbReference>
<dbReference type="PANTHER" id="PTHR42942:SF1">
    <property type="entry name" value="ALKYLTRANSFERASE-LIKE PROTEIN 1"/>
    <property type="match status" value="1"/>
</dbReference>
<reference evidence="3 4" key="1">
    <citation type="submission" date="2020-03" db="EMBL/GenBank/DDBJ databases">
        <title>Sequencing the genomes of 1000 actinobacteria strains.</title>
        <authorList>
            <person name="Klenk H.-P."/>
        </authorList>
    </citation>
    <scope>NUCLEOTIDE SEQUENCE [LARGE SCALE GENOMIC DNA]</scope>
    <source>
        <strain evidence="3 4">DSM 16403</strain>
    </source>
</reference>
<proteinExistence type="predicted"/>
<keyword evidence="4" id="KW-1185">Reference proteome</keyword>
<dbReference type="PANTHER" id="PTHR42942">
    <property type="entry name" value="6-O-METHYLGUANINE DNA METHYLTRANSFERASE"/>
    <property type="match status" value="1"/>
</dbReference>
<feature type="domain" description="Methylated-DNA-[protein]-cysteine S-methyltransferase DNA binding" evidence="2">
    <location>
        <begin position="12"/>
        <end position="68"/>
    </location>
</feature>
<dbReference type="CDD" id="cd06445">
    <property type="entry name" value="ATase"/>
    <property type="match status" value="1"/>
</dbReference>
<dbReference type="EMBL" id="JAATJL010000001">
    <property type="protein sequence ID" value="NJC22980.1"/>
    <property type="molecule type" value="Genomic_DNA"/>
</dbReference>